<evidence type="ECO:0000313" key="2">
    <source>
        <dbReference type="EMBL" id="CAI9719606.1"/>
    </source>
</evidence>
<protein>
    <submittedName>
        <fullName evidence="2">Uncharacterized protein</fullName>
    </submittedName>
</protein>
<organism evidence="2 3">
    <name type="scientific">Octopus vulgaris</name>
    <name type="common">Common octopus</name>
    <dbReference type="NCBI Taxonomy" id="6645"/>
    <lineage>
        <taxon>Eukaryota</taxon>
        <taxon>Metazoa</taxon>
        <taxon>Spiralia</taxon>
        <taxon>Lophotrochozoa</taxon>
        <taxon>Mollusca</taxon>
        <taxon>Cephalopoda</taxon>
        <taxon>Coleoidea</taxon>
        <taxon>Octopodiformes</taxon>
        <taxon>Octopoda</taxon>
        <taxon>Incirrata</taxon>
        <taxon>Octopodidae</taxon>
        <taxon>Octopus</taxon>
    </lineage>
</organism>
<reference evidence="2" key="1">
    <citation type="submission" date="2023-08" db="EMBL/GenBank/DDBJ databases">
        <authorList>
            <person name="Alioto T."/>
            <person name="Alioto T."/>
            <person name="Gomez Garrido J."/>
        </authorList>
    </citation>
    <scope>NUCLEOTIDE SEQUENCE</scope>
</reference>
<name>A0AA36AQ96_OCTVU</name>
<evidence type="ECO:0000313" key="3">
    <source>
        <dbReference type="Proteomes" id="UP001162480"/>
    </source>
</evidence>
<keyword evidence="1" id="KW-0812">Transmembrane</keyword>
<dbReference type="AlphaFoldDB" id="A0AA36AQ96"/>
<sequence>MDILRRVRGYSRIFLNRHKFQCGWLLLLGEFHLVICYGCGRVYKTGCDSGGCSNNRGTGETGVAVGASMIVVFWSQCFGECSGASCSVVVAGVGVLPAFTDFAVPVQDTIVAGVGVAFALVHWWFTSCGFWGPGASNMVTGEKKLDLESKTAKTLVFKKPILFYNRLFSA</sequence>
<evidence type="ECO:0000256" key="1">
    <source>
        <dbReference type="SAM" id="Phobius"/>
    </source>
</evidence>
<keyword evidence="3" id="KW-1185">Reference proteome</keyword>
<proteinExistence type="predicted"/>
<dbReference type="EMBL" id="OX597816">
    <property type="protein sequence ID" value="CAI9719606.1"/>
    <property type="molecule type" value="Genomic_DNA"/>
</dbReference>
<dbReference type="Proteomes" id="UP001162480">
    <property type="component" value="Chromosome 3"/>
</dbReference>
<feature type="transmembrane region" description="Helical" evidence="1">
    <location>
        <begin position="21"/>
        <end position="43"/>
    </location>
</feature>
<keyword evidence="1" id="KW-0472">Membrane</keyword>
<keyword evidence="1" id="KW-1133">Transmembrane helix</keyword>
<accession>A0AA36AQ96</accession>
<gene>
    <name evidence="2" type="ORF">OCTVUL_1B028914</name>
</gene>